<dbReference type="OrthoDB" id="1927110at2"/>
<dbReference type="GO" id="GO:0005829">
    <property type="term" value="C:cytosol"/>
    <property type="evidence" value="ECO:0007669"/>
    <property type="project" value="TreeGrafter"/>
</dbReference>
<keyword evidence="2" id="KW-0902">Two-component regulatory system</keyword>
<dbReference type="EMBL" id="CP018092">
    <property type="protein sequence ID" value="ATS17750.1"/>
    <property type="molecule type" value="Genomic_DNA"/>
</dbReference>
<dbReference type="GO" id="GO:0006355">
    <property type="term" value="P:regulation of DNA-templated transcription"/>
    <property type="evidence" value="ECO:0007669"/>
    <property type="project" value="TreeGrafter"/>
</dbReference>
<keyword evidence="7" id="KW-0175">Coiled coil</keyword>
<dbReference type="SUPFAM" id="SSF55785">
    <property type="entry name" value="PYP-like sensor domain (PAS domain)"/>
    <property type="match status" value="1"/>
</dbReference>
<proteinExistence type="predicted"/>
<dbReference type="PROSITE" id="PS50110">
    <property type="entry name" value="RESPONSE_REGULATORY"/>
    <property type="match status" value="1"/>
</dbReference>
<dbReference type="SMART" id="SM00448">
    <property type="entry name" value="REC"/>
    <property type="match status" value="1"/>
</dbReference>
<dbReference type="Gene3D" id="3.30.450.20">
    <property type="entry name" value="PAS domain"/>
    <property type="match status" value="1"/>
</dbReference>
<dbReference type="InterPro" id="IPR011006">
    <property type="entry name" value="CheY-like_superfamily"/>
</dbReference>
<dbReference type="Proteomes" id="UP000231057">
    <property type="component" value="Chromosome"/>
</dbReference>
<evidence type="ECO:0000256" key="4">
    <source>
        <dbReference type="ARBA" id="ARBA00023125"/>
    </source>
</evidence>
<keyword evidence="5" id="KW-0804">Transcription</keyword>
<dbReference type="PANTHER" id="PTHR48111:SF1">
    <property type="entry name" value="TWO-COMPONENT RESPONSE REGULATOR ORR33"/>
    <property type="match status" value="1"/>
</dbReference>
<evidence type="ECO:0000313" key="10">
    <source>
        <dbReference type="EMBL" id="ATS17750.1"/>
    </source>
</evidence>
<keyword evidence="11" id="KW-1185">Reference proteome</keyword>
<gene>
    <name evidence="10" type="ORF">BRW62_02185</name>
</gene>
<feature type="domain" description="Response regulatory" evidence="8">
    <location>
        <begin position="12"/>
        <end position="128"/>
    </location>
</feature>
<keyword evidence="3" id="KW-0805">Transcription regulation</keyword>
<feature type="coiled-coil region" evidence="7">
    <location>
        <begin position="130"/>
        <end position="178"/>
    </location>
</feature>
<dbReference type="Gene3D" id="3.40.50.2300">
    <property type="match status" value="1"/>
</dbReference>
<dbReference type="NCBIfam" id="TIGR00229">
    <property type="entry name" value="sensory_box"/>
    <property type="match status" value="1"/>
</dbReference>
<dbReference type="Pfam" id="PF00072">
    <property type="entry name" value="Response_reg"/>
    <property type="match status" value="1"/>
</dbReference>
<evidence type="ECO:0000256" key="1">
    <source>
        <dbReference type="ARBA" id="ARBA00022553"/>
    </source>
</evidence>
<evidence type="ECO:0000256" key="2">
    <source>
        <dbReference type="ARBA" id="ARBA00023012"/>
    </source>
</evidence>
<dbReference type="AlphaFoldDB" id="A0A2D2PZS4"/>
<feature type="modified residue" description="4-aspartylphosphate" evidence="6">
    <location>
        <position position="61"/>
    </location>
</feature>
<dbReference type="GO" id="GO:0000156">
    <property type="term" value="F:phosphorelay response regulator activity"/>
    <property type="evidence" value="ECO:0007669"/>
    <property type="project" value="TreeGrafter"/>
</dbReference>
<dbReference type="KEGG" id="slw:BRW62_02185"/>
<reference evidence="11" key="2">
    <citation type="journal article" date="2022" name="Front. Microbiol.">
        <title>Comparative Genomic Analysis Revealed Distinct Molecular Components and Organization of CO2-Concentrating Mechanism in Thermophilic Cyanobacteria.</title>
        <authorList>
            <person name="Tang J."/>
            <person name="Zhou H."/>
            <person name="Yao D."/>
            <person name="Riaz S."/>
            <person name="You D."/>
            <person name="Klepacz-Smolka A."/>
            <person name="Daroch M."/>
        </authorList>
    </citation>
    <scope>NUCLEOTIDE SEQUENCE [LARGE SCALE GENOMIC DNA]</scope>
    <source>
        <strain evidence="11">PCC 6715</strain>
    </source>
</reference>
<dbReference type="InterPro" id="IPR000014">
    <property type="entry name" value="PAS"/>
</dbReference>
<dbReference type="SUPFAM" id="SSF52172">
    <property type="entry name" value="CheY-like"/>
    <property type="match status" value="1"/>
</dbReference>
<evidence type="ECO:0000313" key="11">
    <source>
        <dbReference type="Proteomes" id="UP000231057"/>
    </source>
</evidence>
<dbReference type="CDD" id="cd19920">
    <property type="entry name" value="REC_PA4781-like"/>
    <property type="match status" value="1"/>
</dbReference>
<feature type="domain" description="PAS" evidence="9">
    <location>
        <begin position="168"/>
        <end position="209"/>
    </location>
</feature>
<dbReference type="InterPro" id="IPR001789">
    <property type="entry name" value="Sig_transdc_resp-reg_receiver"/>
</dbReference>
<dbReference type="GO" id="GO:0000976">
    <property type="term" value="F:transcription cis-regulatory region binding"/>
    <property type="evidence" value="ECO:0007669"/>
    <property type="project" value="TreeGrafter"/>
</dbReference>
<dbReference type="PROSITE" id="PS50112">
    <property type="entry name" value="PAS"/>
    <property type="match status" value="1"/>
</dbReference>
<evidence type="ECO:0000259" key="8">
    <source>
        <dbReference type="PROSITE" id="PS50110"/>
    </source>
</evidence>
<dbReference type="PANTHER" id="PTHR48111">
    <property type="entry name" value="REGULATOR OF RPOS"/>
    <property type="match status" value="1"/>
</dbReference>
<dbReference type="InterPro" id="IPR035965">
    <property type="entry name" value="PAS-like_dom_sf"/>
</dbReference>
<evidence type="ECO:0000256" key="6">
    <source>
        <dbReference type="PROSITE-ProRule" id="PRU00169"/>
    </source>
</evidence>
<evidence type="ECO:0000259" key="9">
    <source>
        <dbReference type="PROSITE" id="PS50112"/>
    </source>
</evidence>
<protein>
    <submittedName>
        <fullName evidence="10">Response regulator</fullName>
    </submittedName>
</protein>
<sequence>MTTDLFDSGAGSILIVDDTPENVEVLTALLQMEGYDVRGAISGQMALMGIEAEPPDVILLDIMMPDMNGYEVCQTLKENPKTQSIPVIFISALDDVFDKVKAFEVGGADYVSKPFQQAEVLARVKNQLTIALLQRKLRQKNALLKKQNQQLQEIIEERRELVSSLQAAEEKYRQMFEEAAIGIYQSSPEGVYFKVNDTLARIYGYADAQDWLADIEHHTQRPYVESSAWERFQQQVQSRGVVQNLVSKVYRVDDSITTICESARPVKSEDGQLLYYEGFVFELPTRN</sequence>
<dbReference type="RefSeq" id="WP_099798090.1">
    <property type="nucleotide sequence ID" value="NZ_CP018092.1"/>
</dbReference>
<evidence type="ECO:0000256" key="7">
    <source>
        <dbReference type="SAM" id="Coils"/>
    </source>
</evidence>
<keyword evidence="4" id="KW-0238">DNA-binding</keyword>
<keyword evidence="1 6" id="KW-0597">Phosphoprotein</keyword>
<organism evidence="10 11">
    <name type="scientific">Parathermosynechococcus lividus PCC 6715</name>
    <dbReference type="NCBI Taxonomy" id="1917166"/>
    <lineage>
        <taxon>Bacteria</taxon>
        <taxon>Bacillati</taxon>
        <taxon>Cyanobacteriota</taxon>
        <taxon>Cyanophyceae</taxon>
        <taxon>Acaryochloridales</taxon>
        <taxon>Thermosynechococcaceae</taxon>
        <taxon>Parathermosynechococcus</taxon>
    </lineage>
</organism>
<dbReference type="InterPro" id="IPR039420">
    <property type="entry name" value="WalR-like"/>
</dbReference>
<name>A0A2D2PZS4_PARLV</name>
<reference evidence="10 11" key="1">
    <citation type="submission" date="2016-11" db="EMBL/GenBank/DDBJ databases">
        <title>Complete genome sequence of thermophilic cyanobacteria strain Synechococcus sp. PCC6715.</title>
        <authorList>
            <person name="Tang J."/>
            <person name="Daroch M."/>
            <person name="Liang Y."/>
            <person name="Jiang D."/>
            <person name="Shah M."/>
        </authorList>
    </citation>
    <scope>NUCLEOTIDE SEQUENCE [LARGE SCALE GENOMIC DNA]</scope>
    <source>
        <strain evidence="10 11">PCC 6715</strain>
    </source>
</reference>
<accession>A0A2D2PZS4</accession>
<dbReference type="GO" id="GO:0032993">
    <property type="term" value="C:protein-DNA complex"/>
    <property type="evidence" value="ECO:0007669"/>
    <property type="project" value="TreeGrafter"/>
</dbReference>
<evidence type="ECO:0000256" key="3">
    <source>
        <dbReference type="ARBA" id="ARBA00023015"/>
    </source>
</evidence>
<evidence type="ECO:0000256" key="5">
    <source>
        <dbReference type="ARBA" id="ARBA00023163"/>
    </source>
</evidence>